<dbReference type="InterPro" id="IPR026019">
    <property type="entry name" value="Ribul_P_3_epim"/>
</dbReference>
<dbReference type="AlphaFoldDB" id="A0A7S4GHP7"/>
<dbReference type="GO" id="GO:0006098">
    <property type="term" value="P:pentose-phosphate shunt"/>
    <property type="evidence" value="ECO:0007669"/>
    <property type="project" value="InterPro"/>
</dbReference>
<keyword evidence="10" id="KW-1133">Transmembrane helix</keyword>
<organism evidence="11">
    <name type="scientific">Eutreptiella gymnastica</name>
    <dbReference type="NCBI Taxonomy" id="73025"/>
    <lineage>
        <taxon>Eukaryota</taxon>
        <taxon>Discoba</taxon>
        <taxon>Euglenozoa</taxon>
        <taxon>Euglenida</taxon>
        <taxon>Spirocuta</taxon>
        <taxon>Euglenophyceae</taxon>
        <taxon>Eutreptiales</taxon>
        <taxon>Eutreptiaceae</taxon>
        <taxon>Eutreptiella</taxon>
    </lineage>
</organism>
<dbReference type="InterPro" id="IPR011060">
    <property type="entry name" value="RibuloseP-bd_barrel"/>
</dbReference>
<comment type="cofactor">
    <cofactor evidence="2">
        <name>Mn(2+)</name>
        <dbReference type="ChEBI" id="CHEBI:29035"/>
    </cofactor>
</comment>
<gene>
    <name evidence="11" type="ORF">EGYM00163_LOCUS48829</name>
</gene>
<dbReference type="PANTHER" id="PTHR11749">
    <property type="entry name" value="RIBULOSE-5-PHOSPHATE-3-EPIMERASE"/>
    <property type="match status" value="1"/>
</dbReference>
<dbReference type="HAMAP" id="MF_02227">
    <property type="entry name" value="RPE"/>
    <property type="match status" value="1"/>
</dbReference>
<keyword evidence="10" id="KW-0812">Transmembrane</keyword>
<dbReference type="PROSITE" id="PS01086">
    <property type="entry name" value="RIBUL_P_3_EPIMER_2"/>
    <property type="match status" value="1"/>
</dbReference>
<evidence type="ECO:0000256" key="1">
    <source>
        <dbReference type="ARBA" id="ARBA00001782"/>
    </source>
</evidence>
<keyword evidence="10" id="KW-0472">Membrane</keyword>
<dbReference type="FunFam" id="3.20.20.70:FF:000171">
    <property type="entry name" value="Ribulose-phosphate 3-epimerase"/>
    <property type="match status" value="1"/>
</dbReference>
<evidence type="ECO:0000313" key="11">
    <source>
        <dbReference type="EMBL" id="CAE0837457.1"/>
    </source>
</evidence>
<evidence type="ECO:0000256" key="5">
    <source>
        <dbReference type="ARBA" id="ARBA00001954"/>
    </source>
</evidence>
<dbReference type="NCBIfam" id="NF004076">
    <property type="entry name" value="PRK05581.1-4"/>
    <property type="match status" value="1"/>
</dbReference>
<accession>A0A7S4GHP7</accession>
<proteinExistence type="inferred from homology"/>
<dbReference type="InterPro" id="IPR000056">
    <property type="entry name" value="Ribul_P_3_epim-like"/>
</dbReference>
<dbReference type="InterPro" id="IPR013785">
    <property type="entry name" value="Aldolase_TIM"/>
</dbReference>
<dbReference type="NCBIfam" id="TIGR01163">
    <property type="entry name" value="rpe"/>
    <property type="match status" value="1"/>
</dbReference>
<evidence type="ECO:0000256" key="10">
    <source>
        <dbReference type="SAM" id="Phobius"/>
    </source>
</evidence>
<dbReference type="GO" id="GO:0004750">
    <property type="term" value="F:D-ribulose-phosphate 3-epimerase activity"/>
    <property type="evidence" value="ECO:0007669"/>
    <property type="project" value="UniProtKB-EC"/>
</dbReference>
<reference evidence="11" key="1">
    <citation type="submission" date="2021-01" db="EMBL/GenBank/DDBJ databases">
        <authorList>
            <person name="Corre E."/>
            <person name="Pelletier E."/>
            <person name="Niang G."/>
            <person name="Scheremetjew M."/>
            <person name="Finn R."/>
            <person name="Kale V."/>
            <person name="Holt S."/>
            <person name="Cochrane G."/>
            <person name="Meng A."/>
            <person name="Brown T."/>
            <person name="Cohen L."/>
        </authorList>
    </citation>
    <scope>NUCLEOTIDE SEQUENCE</scope>
    <source>
        <strain evidence="11">CCMP1594</strain>
    </source>
</reference>
<keyword evidence="8" id="KW-0479">Metal-binding</keyword>
<evidence type="ECO:0000256" key="3">
    <source>
        <dbReference type="ARBA" id="ARBA00001941"/>
    </source>
</evidence>
<feature type="transmembrane region" description="Helical" evidence="10">
    <location>
        <begin position="17"/>
        <end position="37"/>
    </location>
</feature>
<dbReference type="CDD" id="cd00429">
    <property type="entry name" value="RPE"/>
    <property type="match status" value="1"/>
</dbReference>
<evidence type="ECO:0000256" key="7">
    <source>
        <dbReference type="ARBA" id="ARBA00013188"/>
    </source>
</evidence>
<evidence type="ECO:0000256" key="4">
    <source>
        <dbReference type="ARBA" id="ARBA00001947"/>
    </source>
</evidence>
<dbReference type="PROSITE" id="PS01085">
    <property type="entry name" value="RIBUL_P_3_EPIMER_1"/>
    <property type="match status" value="1"/>
</dbReference>
<dbReference type="SUPFAM" id="SSF51366">
    <property type="entry name" value="Ribulose-phoshate binding barrel"/>
    <property type="match status" value="1"/>
</dbReference>
<evidence type="ECO:0000256" key="8">
    <source>
        <dbReference type="ARBA" id="ARBA00022723"/>
    </source>
</evidence>
<sequence length="389" mass="40680">MTTEYQPLVAQSDNKKWVVGAAACAAGFVAMMGLLSLDSNNTVQLYAVRAAQSVRAAPAVTASQRQFVAAVQSGKVSKVDLAVAADGSMVLQSADGQQVPVSLAGPSQNLWAPVLLMGSALVAVGLAVKHFFAPASAPARSVAMFSATGTATPTRTWGPASGKKYKGVAPIICPSLLAADLANLAADSKRVMDAGADVLHVDVMDGHFVPNLSWGAPVIKCLRQHSDAFFDTHLMVSNPEDFIAPMADAGVDQFTFHIEAAKDVNQLIKDIKAAGMKVGISIKPKTPVEWVFPYMEDIDLILIMTVEPGFGGQSFMEDMMPKVQTLREKFPDAEIQVDGGLSPATIDAAAKAGANAIVAGSATFVEDAKGAIDALRASVEEYCTGPGEE</sequence>
<comment type="cofactor">
    <cofactor evidence="5">
        <name>Fe(2+)</name>
        <dbReference type="ChEBI" id="CHEBI:29033"/>
    </cofactor>
</comment>
<comment type="similarity">
    <text evidence="6">Belongs to the ribulose-phosphate 3-epimerase family.</text>
</comment>
<dbReference type="EC" id="5.1.3.1" evidence="7"/>
<protein>
    <recommendedName>
        <fullName evidence="7">ribulose-phosphate 3-epimerase</fullName>
        <ecNumber evidence="7">5.1.3.1</ecNumber>
    </recommendedName>
</protein>
<comment type="cofactor">
    <cofactor evidence="4">
        <name>Zn(2+)</name>
        <dbReference type="ChEBI" id="CHEBI:29105"/>
    </cofactor>
</comment>
<evidence type="ECO:0000256" key="9">
    <source>
        <dbReference type="ARBA" id="ARBA00023235"/>
    </source>
</evidence>
<dbReference type="GO" id="GO:0046872">
    <property type="term" value="F:metal ion binding"/>
    <property type="evidence" value="ECO:0007669"/>
    <property type="project" value="UniProtKB-KW"/>
</dbReference>
<dbReference type="Gene3D" id="3.20.20.70">
    <property type="entry name" value="Aldolase class I"/>
    <property type="match status" value="1"/>
</dbReference>
<dbReference type="Pfam" id="PF00834">
    <property type="entry name" value="Ribul_P_3_epim"/>
    <property type="match status" value="1"/>
</dbReference>
<dbReference type="GO" id="GO:0005975">
    <property type="term" value="P:carbohydrate metabolic process"/>
    <property type="evidence" value="ECO:0007669"/>
    <property type="project" value="InterPro"/>
</dbReference>
<evidence type="ECO:0000256" key="2">
    <source>
        <dbReference type="ARBA" id="ARBA00001936"/>
    </source>
</evidence>
<name>A0A7S4GHP7_9EUGL</name>
<feature type="transmembrane region" description="Helical" evidence="10">
    <location>
        <begin position="110"/>
        <end position="132"/>
    </location>
</feature>
<comment type="catalytic activity">
    <reaction evidence="1">
        <text>D-ribulose 5-phosphate = D-xylulose 5-phosphate</text>
        <dbReference type="Rhea" id="RHEA:13677"/>
        <dbReference type="ChEBI" id="CHEBI:57737"/>
        <dbReference type="ChEBI" id="CHEBI:58121"/>
        <dbReference type="EC" id="5.1.3.1"/>
    </reaction>
</comment>
<evidence type="ECO:0000256" key="6">
    <source>
        <dbReference type="ARBA" id="ARBA00009541"/>
    </source>
</evidence>
<comment type="cofactor">
    <cofactor evidence="3">
        <name>Co(2+)</name>
        <dbReference type="ChEBI" id="CHEBI:48828"/>
    </cofactor>
</comment>
<keyword evidence="9" id="KW-0413">Isomerase</keyword>
<dbReference type="EMBL" id="HBJA01141919">
    <property type="protein sequence ID" value="CAE0837457.1"/>
    <property type="molecule type" value="Transcribed_RNA"/>
</dbReference>